<dbReference type="EMBL" id="QKLU01000005">
    <property type="protein sequence ID" value="PYF72899.1"/>
    <property type="molecule type" value="Genomic_DNA"/>
</dbReference>
<evidence type="ECO:0008006" key="4">
    <source>
        <dbReference type="Google" id="ProtNLM"/>
    </source>
</evidence>
<comment type="caution">
    <text evidence="2">The sequence shown here is derived from an EMBL/GenBank/DDBJ whole genome shotgun (WGS) entry which is preliminary data.</text>
</comment>
<evidence type="ECO:0000313" key="2">
    <source>
        <dbReference type="EMBL" id="PYF72899.1"/>
    </source>
</evidence>
<keyword evidence="3" id="KW-1185">Reference proteome</keyword>
<evidence type="ECO:0000256" key="1">
    <source>
        <dbReference type="SAM" id="MobiDB-lite"/>
    </source>
</evidence>
<reference evidence="2 3" key="1">
    <citation type="submission" date="2018-06" db="EMBL/GenBank/DDBJ databases">
        <title>Genomic Encyclopedia of Archaeal and Bacterial Type Strains, Phase II (KMG-II): from individual species to whole genera.</title>
        <authorList>
            <person name="Goeker M."/>
        </authorList>
    </citation>
    <scope>NUCLEOTIDE SEQUENCE [LARGE SCALE GENOMIC DNA]</scope>
    <source>
        <strain evidence="2 3">DSM 27372</strain>
    </source>
</reference>
<sequence length="58" mass="6558">MKKMLPALALFITLQSCDHTKIRLRAPEPVKEKTPADSGRKDSLVHKDTAVDQHKKPH</sequence>
<proteinExistence type="predicted"/>
<name>A0A318UE16_9SPHI</name>
<organism evidence="2 3">
    <name type="scientific">Pedobacter nutrimenti</name>
    <dbReference type="NCBI Taxonomy" id="1241337"/>
    <lineage>
        <taxon>Bacteria</taxon>
        <taxon>Pseudomonadati</taxon>
        <taxon>Bacteroidota</taxon>
        <taxon>Sphingobacteriia</taxon>
        <taxon>Sphingobacteriales</taxon>
        <taxon>Sphingobacteriaceae</taxon>
        <taxon>Pedobacter</taxon>
    </lineage>
</organism>
<dbReference type="Proteomes" id="UP000248198">
    <property type="component" value="Unassembled WGS sequence"/>
</dbReference>
<feature type="region of interest" description="Disordered" evidence="1">
    <location>
        <begin position="26"/>
        <end position="58"/>
    </location>
</feature>
<accession>A0A318UE16</accession>
<dbReference type="AlphaFoldDB" id="A0A318UE16"/>
<dbReference type="PROSITE" id="PS51257">
    <property type="entry name" value="PROKAR_LIPOPROTEIN"/>
    <property type="match status" value="1"/>
</dbReference>
<gene>
    <name evidence="2" type="ORF">B0O44_105273</name>
</gene>
<protein>
    <recommendedName>
        <fullName evidence="4">Lipoprotein</fullName>
    </recommendedName>
</protein>
<evidence type="ECO:0000313" key="3">
    <source>
        <dbReference type="Proteomes" id="UP000248198"/>
    </source>
</evidence>